<evidence type="ECO:0000256" key="4">
    <source>
        <dbReference type="RuleBase" id="RU003684"/>
    </source>
</evidence>
<dbReference type="InterPro" id="IPR023696">
    <property type="entry name" value="Ureohydrolase_dom_sf"/>
</dbReference>
<name>A0ABT8KY19_9BACT</name>
<dbReference type="EC" id="3.5.3.11" evidence="5"/>
<dbReference type="RefSeq" id="WP_346754519.1">
    <property type="nucleotide sequence ID" value="NZ_JAUJEA010000011.1"/>
</dbReference>
<proteinExistence type="inferred from homology"/>
<dbReference type="SUPFAM" id="SSF52768">
    <property type="entry name" value="Arginase/deacetylase"/>
    <property type="match status" value="1"/>
</dbReference>
<dbReference type="GO" id="GO:0008783">
    <property type="term" value="F:agmatinase activity"/>
    <property type="evidence" value="ECO:0007669"/>
    <property type="project" value="UniProtKB-EC"/>
</dbReference>
<dbReference type="Gene3D" id="3.40.800.10">
    <property type="entry name" value="Ureohydrolase domain"/>
    <property type="match status" value="1"/>
</dbReference>
<reference evidence="5" key="1">
    <citation type="submission" date="2023-06" db="EMBL/GenBank/DDBJ databases">
        <title>Genomic of Parafulvivirga corallium.</title>
        <authorList>
            <person name="Wang G."/>
        </authorList>
    </citation>
    <scope>NUCLEOTIDE SEQUENCE</scope>
    <source>
        <strain evidence="5">BMA10</strain>
    </source>
</reference>
<evidence type="ECO:0000313" key="6">
    <source>
        <dbReference type="Proteomes" id="UP001172082"/>
    </source>
</evidence>
<gene>
    <name evidence="5" type="primary">speB</name>
    <name evidence="5" type="ORF">QQ008_24100</name>
</gene>
<dbReference type="Pfam" id="PF00491">
    <property type="entry name" value="Arginase"/>
    <property type="match status" value="1"/>
</dbReference>
<dbReference type="InterPro" id="IPR005925">
    <property type="entry name" value="Agmatinase-rel"/>
</dbReference>
<dbReference type="PANTHER" id="PTHR11358:SF26">
    <property type="entry name" value="GUANIDINO ACID HYDROLASE, MITOCHONDRIAL"/>
    <property type="match status" value="1"/>
</dbReference>
<keyword evidence="3 4" id="KW-0378">Hydrolase</keyword>
<dbReference type="InterPro" id="IPR020855">
    <property type="entry name" value="Ureohydrolase_Mn_BS"/>
</dbReference>
<evidence type="ECO:0000256" key="1">
    <source>
        <dbReference type="ARBA" id="ARBA00009227"/>
    </source>
</evidence>
<protein>
    <submittedName>
        <fullName evidence="5">Agmatinase</fullName>
        <ecNumber evidence="5">3.5.3.11</ecNumber>
    </submittedName>
</protein>
<dbReference type="Proteomes" id="UP001172082">
    <property type="component" value="Unassembled WGS sequence"/>
</dbReference>
<evidence type="ECO:0000256" key="3">
    <source>
        <dbReference type="ARBA" id="ARBA00022801"/>
    </source>
</evidence>
<dbReference type="PROSITE" id="PS01053">
    <property type="entry name" value="ARGINASE_1"/>
    <property type="match status" value="1"/>
</dbReference>
<dbReference type="NCBIfam" id="TIGR01230">
    <property type="entry name" value="agmatinase"/>
    <property type="match status" value="1"/>
</dbReference>
<dbReference type="EMBL" id="JAUJEA010000011">
    <property type="protein sequence ID" value="MDN5204498.1"/>
    <property type="molecule type" value="Genomic_DNA"/>
</dbReference>
<comment type="caution">
    <text evidence="5">The sequence shown here is derived from an EMBL/GenBank/DDBJ whole genome shotgun (WGS) entry which is preliminary data.</text>
</comment>
<comment type="similarity">
    <text evidence="1">Belongs to the arginase family. Agmatinase subfamily.</text>
</comment>
<keyword evidence="2" id="KW-0479">Metal-binding</keyword>
<dbReference type="CDD" id="cd11593">
    <property type="entry name" value="Agmatinase-like_2"/>
    <property type="match status" value="1"/>
</dbReference>
<dbReference type="InterPro" id="IPR006035">
    <property type="entry name" value="Ureohydrolase"/>
</dbReference>
<dbReference type="PROSITE" id="PS51409">
    <property type="entry name" value="ARGINASE_2"/>
    <property type="match status" value="1"/>
</dbReference>
<sequence>MSNTNSIGVIGAPYDKNSTFLRGPALAPARIREALYCESANMSTESCRDLGQVDSIHLLDDLEIHQFPDDIERGIGSILDKFDRVITLGGDHSITYPVIKAFSRKYKKLNILHLDAHCDLYHFFDNNHYSHASPFARIMEEQLAQRLVQVGIRTLTPHQKEQAEKFNVEIIDMNHWENIENIVFDGPVYLSLDIDVLDPAFAPGISHYEPGGATTRQVIQVIQNIKATLVGADIVELNPARDISDMTAMVAAKFLKEIIDRML</sequence>
<organism evidence="5 6">
    <name type="scientific">Splendidivirga corallicola</name>
    <dbReference type="NCBI Taxonomy" id="3051826"/>
    <lineage>
        <taxon>Bacteria</taxon>
        <taxon>Pseudomonadati</taxon>
        <taxon>Bacteroidota</taxon>
        <taxon>Cytophagia</taxon>
        <taxon>Cytophagales</taxon>
        <taxon>Splendidivirgaceae</taxon>
        <taxon>Splendidivirga</taxon>
    </lineage>
</organism>
<dbReference type="PANTHER" id="PTHR11358">
    <property type="entry name" value="ARGINASE/AGMATINASE"/>
    <property type="match status" value="1"/>
</dbReference>
<keyword evidence="6" id="KW-1185">Reference proteome</keyword>
<accession>A0ABT8KY19</accession>
<dbReference type="PIRSF" id="PIRSF036979">
    <property type="entry name" value="Arginase"/>
    <property type="match status" value="1"/>
</dbReference>
<evidence type="ECO:0000256" key="2">
    <source>
        <dbReference type="ARBA" id="ARBA00022723"/>
    </source>
</evidence>
<evidence type="ECO:0000313" key="5">
    <source>
        <dbReference type="EMBL" id="MDN5204498.1"/>
    </source>
</evidence>